<dbReference type="Proteomes" id="UP000266615">
    <property type="component" value="Unassembled WGS sequence"/>
</dbReference>
<evidence type="ECO:0000256" key="6">
    <source>
        <dbReference type="SAM" id="Coils"/>
    </source>
</evidence>
<keyword evidence="3 8" id="KW-0812">Transmembrane</keyword>
<feature type="transmembrane region" description="Helical" evidence="8">
    <location>
        <begin position="709"/>
        <end position="728"/>
    </location>
</feature>
<feature type="transmembrane region" description="Helical" evidence="8">
    <location>
        <begin position="735"/>
        <end position="761"/>
    </location>
</feature>
<dbReference type="GO" id="GO:0022857">
    <property type="term" value="F:transmembrane transporter activity"/>
    <property type="evidence" value="ECO:0007669"/>
    <property type="project" value="InterPro"/>
</dbReference>
<dbReference type="PRINTS" id="PR00702">
    <property type="entry name" value="ACRIFLAVINRP"/>
</dbReference>
<feature type="transmembrane region" description="Helical" evidence="8">
    <location>
        <begin position="820"/>
        <end position="841"/>
    </location>
</feature>
<feature type="domain" description="SSD" evidence="9">
    <location>
        <begin position="388"/>
        <end position="517"/>
    </location>
</feature>
<evidence type="ECO:0000313" key="11">
    <source>
        <dbReference type="Proteomes" id="UP000266615"/>
    </source>
</evidence>
<dbReference type="GO" id="GO:0005886">
    <property type="term" value="C:plasma membrane"/>
    <property type="evidence" value="ECO:0007669"/>
    <property type="project" value="UniProtKB-SubCell"/>
</dbReference>
<feature type="transmembrane region" description="Helical" evidence="8">
    <location>
        <begin position="847"/>
        <end position="869"/>
    </location>
</feature>
<keyword evidence="11" id="KW-1185">Reference proteome</keyword>
<protein>
    <submittedName>
        <fullName evidence="10">RND transporter</fullName>
    </submittedName>
</protein>
<dbReference type="PANTHER" id="PTHR33406">
    <property type="entry name" value="MEMBRANE PROTEIN MJ1562-RELATED"/>
    <property type="match status" value="1"/>
</dbReference>
<evidence type="ECO:0000256" key="4">
    <source>
        <dbReference type="ARBA" id="ARBA00022989"/>
    </source>
</evidence>
<reference evidence="10 11" key="1">
    <citation type="submission" date="2018-09" db="EMBL/GenBank/DDBJ databases">
        <title>Nesterenkonia natronophila sp. nov., an alkaliphilic actinobacteriume isolated from a soda lake, and emended description of the genus Nesterenkonia.</title>
        <authorList>
            <person name="Menes R.J."/>
            <person name="Iriarte A."/>
        </authorList>
    </citation>
    <scope>NUCLEOTIDE SEQUENCE [LARGE SCALE GENOMIC DNA]</scope>
    <source>
        <strain evidence="10 11">M8</strain>
    </source>
</reference>
<feature type="transmembrane region" description="Helical" evidence="8">
    <location>
        <begin position="486"/>
        <end position="519"/>
    </location>
</feature>
<organism evidence="10 11">
    <name type="scientific">Nesterenkonia natronophila</name>
    <dbReference type="NCBI Taxonomy" id="2174932"/>
    <lineage>
        <taxon>Bacteria</taxon>
        <taxon>Bacillati</taxon>
        <taxon>Actinomycetota</taxon>
        <taxon>Actinomycetes</taxon>
        <taxon>Micrococcales</taxon>
        <taxon>Micrococcaceae</taxon>
        <taxon>Nesterenkonia</taxon>
    </lineage>
</organism>
<gene>
    <name evidence="10" type="ORF">D3250_02510</name>
</gene>
<feature type="transmembrane region" description="Helical" evidence="8">
    <location>
        <begin position="548"/>
        <end position="567"/>
    </location>
</feature>
<evidence type="ECO:0000256" key="5">
    <source>
        <dbReference type="ARBA" id="ARBA00023136"/>
    </source>
</evidence>
<sequence>MATMLYRLGTIAARRAKTVIAAWFVMLLAAVAAFAGFGGQLTDQISVPELETTRVADRLAEELPEMSGGSANTVFRTSDGEPFTEGQINATEDLLRDVEENDIIQSTTSPFATETELAEGRQELEEAREQLEELPEDFSVADARQDIDEGREELEQASAEVEAGWEELEDGLAAGGMSLDALAESRGEIEGGLAALDEADEELDAQVDEALAGGYWPAVEDDLNSARAEVVAEREQLQAALAQVEQAEQGVAELEAAESELDEGRAELEAAEEELAQLEDSLDGDDPAQAVERGERALALAEGASMVSEDEGTAVAVITFEVPLEQVGTEDLEAVSAELMAADIDGVEILPSGDLNVELPHLFSVAEAIGLMIAAAVLVIMLGTFVGAGLPLLNAVVGVGIGVAGALSLSAVVEMMSMTPILGLMLGLAVGIDYSLFIIHRHRRQMKAGTPLRESIALATGTAGNAVVFAGATVVIALLALNVSGLPFLALMGTVAAACVAIAVLIAVTMTPALLSLVGHRILRRPERRYIGMQEHQRITTPMPTGKAVLIAAGALVLLAVMAVPTLSMRLGLPDASTEPEDSTGYQAYAATEEAFGQGMNGPLIVVADLVPDLSAEESEDLQLDLAEELSAHRHIDAAVQAGANDEQTIAVYQVIPQDGPASESVEELVHEFREGEVLSGDLAEQTELSVAGLTAANIDISDHIADAMPLYLGLVVGLSLVLMVMVFRSLLLPIIATLGFIGSVAAAMGSVVAVFQWGWLSDIFGISNPGPIVTFLPVIMIGILFGLAMDYQLFTASGMREAYVHGSAPRLAVRQGLHAGRSVVVAAALIMSSVFAGFIFTPDPMVAAIGMGLAVGVLLDAFIVRLLLVPALLHLCGPASWWLPKWLDSILPNVDVEGAKLERVLESESGAAEDAPVPAASRS</sequence>
<keyword evidence="4 8" id="KW-1133">Transmembrane helix</keyword>
<comment type="subcellular location">
    <subcellularLocation>
        <location evidence="1">Cell membrane</location>
        <topology evidence="1">Multi-pass membrane protein</topology>
    </subcellularLocation>
</comment>
<evidence type="ECO:0000313" key="10">
    <source>
        <dbReference type="EMBL" id="RJN32716.1"/>
    </source>
</evidence>
<proteinExistence type="predicted"/>
<evidence type="ECO:0000259" key="9">
    <source>
        <dbReference type="PROSITE" id="PS50156"/>
    </source>
</evidence>
<feature type="coiled-coil region" evidence="6">
    <location>
        <begin position="223"/>
        <end position="281"/>
    </location>
</feature>
<keyword evidence="6" id="KW-0175">Coiled coil</keyword>
<evidence type="ECO:0000256" key="8">
    <source>
        <dbReference type="SAM" id="Phobius"/>
    </source>
</evidence>
<dbReference type="Pfam" id="PF03176">
    <property type="entry name" value="MMPL"/>
    <property type="match status" value="2"/>
</dbReference>
<feature type="region of interest" description="Disordered" evidence="7">
    <location>
        <begin position="66"/>
        <end position="86"/>
    </location>
</feature>
<dbReference type="SUPFAM" id="SSF82866">
    <property type="entry name" value="Multidrug efflux transporter AcrB transmembrane domain"/>
    <property type="match status" value="2"/>
</dbReference>
<feature type="coiled-coil region" evidence="6">
    <location>
        <begin position="114"/>
        <end position="160"/>
    </location>
</feature>
<dbReference type="EMBL" id="QYZP01000001">
    <property type="protein sequence ID" value="RJN32716.1"/>
    <property type="molecule type" value="Genomic_DNA"/>
</dbReference>
<keyword evidence="5 8" id="KW-0472">Membrane</keyword>
<name>A0A3A4F4I1_9MICC</name>
<feature type="transmembrane region" description="Helical" evidence="8">
    <location>
        <begin position="362"/>
        <end position="385"/>
    </location>
</feature>
<evidence type="ECO:0000256" key="3">
    <source>
        <dbReference type="ARBA" id="ARBA00022692"/>
    </source>
</evidence>
<comment type="caution">
    <text evidence="10">The sequence shown here is derived from an EMBL/GenBank/DDBJ whole genome shotgun (WGS) entry which is preliminary data.</text>
</comment>
<accession>A0A3A4F4I1</accession>
<dbReference type="InterPro" id="IPR001036">
    <property type="entry name" value="Acrflvin-R"/>
</dbReference>
<feature type="transmembrane region" description="Helical" evidence="8">
    <location>
        <begin position="773"/>
        <end position="792"/>
    </location>
</feature>
<dbReference type="PANTHER" id="PTHR33406:SF13">
    <property type="entry name" value="MEMBRANE PROTEIN YDFJ"/>
    <property type="match status" value="1"/>
</dbReference>
<feature type="transmembrane region" description="Helical" evidence="8">
    <location>
        <begin position="418"/>
        <end position="436"/>
    </location>
</feature>
<keyword evidence="2" id="KW-1003">Cell membrane</keyword>
<evidence type="ECO:0000256" key="1">
    <source>
        <dbReference type="ARBA" id="ARBA00004651"/>
    </source>
</evidence>
<dbReference type="InterPro" id="IPR000731">
    <property type="entry name" value="SSD"/>
</dbReference>
<dbReference type="PROSITE" id="PS50156">
    <property type="entry name" value="SSD"/>
    <property type="match status" value="1"/>
</dbReference>
<dbReference type="AlphaFoldDB" id="A0A3A4F4I1"/>
<feature type="transmembrane region" description="Helical" evidence="8">
    <location>
        <begin position="456"/>
        <end position="480"/>
    </location>
</feature>
<feature type="transmembrane region" description="Helical" evidence="8">
    <location>
        <begin position="392"/>
        <end position="412"/>
    </location>
</feature>
<dbReference type="RefSeq" id="WP_119901762.1">
    <property type="nucleotide sequence ID" value="NZ_QYZP01000001.1"/>
</dbReference>
<evidence type="ECO:0000256" key="7">
    <source>
        <dbReference type="SAM" id="MobiDB-lite"/>
    </source>
</evidence>
<dbReference type="Gene3D" id="1.20.1640.10">
    <property type="entry name" value="Multidrug efflux transporter AcrB transmembrane domain"/>
    <property type="match status" value="2"/>
</dbReference>
<dbReference type="InterPro" id="IPR004869">
    <property type="entry name" value="MMPL_dom"/>
</dbReference>
<evidence type="ECO:0000256" key="2">
    <source>
        <dbReference type="ARBA" id="ARBA00022475"/>
    </source>
</evidence>
<dbReference type="OrthoDB" id="7051771at2"/>
<dbReference type="InterPro" id="IPR050545">
    <property type="entry name" value="Mycobact_MmpL"/>
</dbReference>